<dbReference type="RefSeq" id="WP_187245852.1">
    <property type="nucleotide sequence ID" value="NZ_JABVEC010000021.1"/>
</dbReference>
<accession>A0ABR7LWL2</accession>
<protein>
    <submittedName>
        <fullName evidence="1">Uncharacterized protein</fullName>
    </submittedName>
</protein>
<sequence length="183" mass="20086">MGFSTGYVLVQDLTVDDVLQRLGAVLGYRVEDPCLSDAPACLGPLEQGWTVIGDSPGDIRDDPDLLETLSIGTTVVTAFLEEHVMYSQAELYANGLRRWKVVSDSETEDDAGLHIAIEGRAPDVLVSLIERALHDERQTIAVDYQFNVPLKLVNDVTAGAFDGTYPWGDPDESPYREIVFNNA</sequence>
<keyword evidence="2" id="KW-1185">Reference proteome</keyword>
<name>A0ABR7LWL2_9ACTN</name>
<evidence type="ECO:0000313" key="1">
    <source>
        <dbReference type="EMBL" id="MBC6468808.1"/>
    </source>
</evidence>
<comment type="caution">
    <text evidence="1">The sequence shown here is derived from an EMBL/GenBank/DDBJ whole genome shotgun (WGS) entry which is preliminary data.</text>
</comment>
<evidence type="ECO:0000313" key="2">
    <source>
        <dbReference type="Proteomes" id="UP000805614"/>
    </source>
</evidence>
<gene>
    <name evidence="1" type="ORF">HKK74_25410</name>
</gene>
<reference evidence="1 2" key="1">
    <citation type="submission" date="2020-06" db="EMBL/GenBank/DDBJ databases">
        <title>Actinomadura xiongansis sp. nov., isolated from soil of Baiyangdian.</title>
        <authorList>
            <person name="Zhang X."/>
        </authorList>
    </citation>
    <scope>NUCLEOTIDE SEQUENCE [LARGE SCALE GENOMIC DNA]</scope>
    <source>
        <strain evidence="1 2">HBUM206468</strain>
    </source>
</reference>
<dbReference type="Proteomes" id="UP000805614">
    <property type="component" value="Unassembled WGS sequence"/>
</dbReference>
<proteinExistence type="predicted"/>
<organism evidence="1 2">
    <name type="scientific">Actinomadura alba</name>
    <dbReference type="NCBI Taxonomy" id="406431"/>
    <lineage>
        <taxon>Bacteria</taxon>
        <taxon>Bacillati</taxon>
        <taxon>Actinomycetota</taxon>
        <taxon>Actinomycetes</taxon>
        <taxon>Streptosporangiales</taxon>
        <taxon>Thermomonosporaceae</taxon>
        <taxon>Actinomadura</taxon>
    </lineage>
</organism>
<dbReference type="EMBL" id="JABVEC010000021">
    <property type="protein sequence ID" value="MBC6468808.1"/>
    <property type="molecule type" value="Genomic_DNA"/>
</dbReference>